<dbReference type="Pfam" id="PF04328">
    <property type="entry name" value="Sel_put"/>
    <property type="match status" value="1"/>
</dbReference>
<accession>A0A0F7FYS4</accession>
<gene>
    <name evidence="1" type="ORF">SXIM_39810</name>
</gene>
<dbReference type="Proteomes" id="UP000034034">
    <property type="component" value="Chromosome"/>
</dbReference>
<organism evidence="1 2">
    <name type="scientific">Streptomyces xiamenensis</name>
    <dbReference type="NCBI Taxonomy" id="408015"/>
    <lineage>
        <taxon>Bacteria</taxon>
        <taxon>Bacillati</taxon>
        <taxon>Actinomycetota</taxon>
        <taxon>Actinomycetes</taxon>
        <taxon>Kitasatosporales</taxon>
        <taxon>Streptomycetaceae</taxon>
        <taxon>Streptomyces</taxon>
    </lineage>
</organism>
<dbReference type="HOGENOM" id="CLU_171734_2_2_11"/>
<sequence>MTATDGTTGAVRTTTVARTARRVGGWLRWYVREVTGESAYDRYTARARAQDPTVRVLSRREFERMRMDARASEPGAGAGCC</sequence>
<dbReference type="PATRIC" id="fig|408015.6.peg.4031"/>
<keyword evidence="2" id="KW-1185">Reference proteome</keyword>
<dbReference type="STRING" id="408015.SXIM_39810"/>
<evidence type="ECO:0008006" key="3">
    <source>
        <dbReference type="Google" id="ProtNLM"/>
    </source>
</evidence>
<dbReference type="KEGG" id="sxi:SXIM_39810"/>
<name>A0A0F7FYS4_9ACTN</name>
<evidence type="ECO:0000313" key="2">
    <source>
        <dbReference type="Proteomes" id="UP000034034"/>
    </source>
</evidence>
<dbReference type="AlphaFoldDB" id="A0A0F7FYS4"/>
<protein>
    <recommendedName>
        <fullName evidence="3">YbdD/YjiX family protein</fullName>
    </recommendedName>
</protein>
<reference evidence="1" key="1">
    <citation type="submission" date="2019-08" db="EMBL/GenBank/DDBJ databases">
        <title>Complete genome sequence of a mangrove-derived Streptomyces xiamenensis.</title>
        <authorList>
            <person name="Xu J."/>
        </authorList>
    </citation>
    <scope>NUCLEOTIDE SEQUENCE</scope>
    <source>
        <strain evidence="1">318</strain>
    </source>
</reference>
<dbReference type="RefSeq" id="WP_030733349.1">
    <property type="nucleotide sequence ID" value="NZ_CP009922.3"/>
</dbReference>
<dbReference type="EMBL" id="CP009922">
    <property type="protein sequence ID" value="AKG45365.1"/>
    <property type="molecule type" value="Genomic_DNA"/>
</dbReference>
<evidence type="ECO:0000313" key="1">
    <source>
        <dbReference type="EMBL" id="AKG45365.1"/>
    </source>
</evidence>
<proteinExistence type="predicted"/>
<dbReference type="InterPro" id="IPR007423">
    <property type="entry name" value="Sel_put"/>
</dbReference>